<evidence type="ECO:0000256" key="1">
    <source>
        <dbReference type="SAM" id="Phobius"/>
    </source>
</evidence>
<feature type="transmembrane region" description="Helical" evidence="1">
    <location>
        <begin position="52"/>
        <end position="73"/>
    </location>
</feature>
<reference evidence="2 3" key="1">
    <citation type="submission" date="2023-11" db="EMBL/GenBank/DDBJ databases">
        <title>Halocaridina rubra genome assembly.</title>
        <authorList>
            <person name="Smith C."/>
        </authorList>
    </citation>
    <scope>NUCLEOTIDE SEQUENCE [LARGE SCALE GENOMIC DNA]</scope>
    <source>
        <strain evidence="2">EP-1</strain>
        <tissue evidence="2">Whole</tissue>
    </source>
</reference>
<keyword evidence="1" id="KW-0472">Membrane</keyword>
<protein>
    <submittedName>
        <fullName evidence="2">Uncharacterized protein</fullName>
    </submittedName>
</protein>
<keyword evidence="3" id="KW-1185">Reference proteome</keyword>
<comment type="caution">
    <text evidence="2">The sequence shown here is derived from an EMBL/GenBank/DDBJ whole genome shotgun (WGS) entry which is preliminary data.</text>
</comment>
<accession>A0AAN8WEB2</accession>
<keyword evidence="1" id="KW-1133">Transmembrane helix</keyword>
<dbReference type="AlphaFoldDB" id="A0AAN8WEB2"/>
<keyword evidence="1" id="KW-0812">Transmembrane</keyword>
<sequence>MKFLKSKEMRSRVLFVSYLALTWVAATEAILFEAGLVVGALAALKGVALTGVALKGLALTGAALKGAALVGFVPRSQTTRYTRSVDFSEANEDILLSAVKQLDPSGCILKLLCQLQFGGKNFRTFEENRLVDLFANAAEERTNYNAAFIYAIDVGKKGQDPLVCNKFFSRCSLTEVQLRNLLQQAWGCDATLSDGITTNEEMSDFLRPNIGAQEPLKVQEATASDSRLRQLPLFEALRLPPTAH</sequence>
<proteinExistence type="predicted"/>
<gene>
    <name evidence="2" type="ORF">SK128_010379</name>
</gene>
<evidence type="ECO:0000313" key="2">
    <source>
        <dbReference type="EMBL" id="KAK7028804.1"/>
    </source>
</evidence>
<organism evidence="2 3">
    <name type="scientific">Halocaridina rubra</name>
    <name type="common">Hawaiian red shrimp</name>
    <dbReference type="NCBI Taxonomy" id="373956"/>
    <lineage>
        <taxon>Eukaryota</taxon>
        <taxon>Metazoa</taxon>
        <taxon>Ecdysozoa</taxon>
        <taxon>Arthropoda</taxon>
        <taxon>Crustacea</taxon>
        <taxon>Multicrustacea</taxon>
        <taxon>Malacostraca</taxon>
        <taxon>Eumalacostraca</taxon>
        <taxon>Eucarida</taxon>
        <taxon>Decapoda</taxon>
        <taxon>Pleocyemata</taxon>
        <taxon>Caridea</taxon>
        <taxon>Atyoidea</taxon>
        <taxon>Atyidae</taxon>
        <taxon>Halocaridina</taxon>
    </lineage>
</organism>
<evidence type="ECO:0000313" key="3">
    <source>
        <dbReference type="Proteomes" id="UP001381693"/>
    </source>
</evidence>
<dbReference type="Proteomes" id="UP001381693">
    <property type="component" value="Unassembled WGS sequence"/>
</dbReference>
<name>A0AAN8WEB2_HALRR</name>
<dbReference type="EMBL" id="JAXCGZ010022650">
    <property type="protein sequence ID" value="KAK7028804.1"/>
    <property type="molecule type" value="Genomic_DNA"/>
</dbReference>